<protein>
    <recommendedName>
        <fullName evidence="2">DUF3074 domain-containing protein</fullName>
    </recommendedName>
</protein>
<dbReference type="EMBL" id="CAJPDT010000104">
    <property type="protein sequence ID" value="CAF9938000.1"/>
    <property type="molecule type" value="Genomic_DNA"/>
</dbReference>
<name>A0A8H3IZZ3_9LECA</name>
<proteinExistence type="predicted"/>
<dbReference type="OrthoDB" id="6423603at2759"/>
<comment type="caution">
    <text evidence="3">The sequence shown here is derived from an EMBL/GenBank/DDBJ whole genome shotgun (WGS) entry which is preliminary data.</text>
</comment>
<feature type="region of interest" description="Disordered" evidence="1">
    <location>
        <begin position="27"/>
        <end position="51"/>
    </location>
</feature>
<organism evidence="3 4">
    <name type="scientific">Imshaugia aleurites</name>
    <dbReference type="NCBI Taxonomy" id="172621"/>
    <lineage>
        <taxon>Eukaryota</taxon>
        <taxon>Fungi</taxon>
        <taxon>Dikarya</taxon>
        <taxon>Ascomycota</taxon>
        <taxon>Pezizomycotina</taxon>
        <taxon>Lecanoromycetes</taxon>
        <taxon>OSLEUM clade</taxon>
        <taxon>Lecanoromycetidae</taxon>
        <taxon>Lecanorales</taxon>
        <taxon>Lecanorineae</taxon>
        <taxon>Parmeliaceae</taxon>
        <taxon>Imshaugia</taxon>
    </lineage>
</organism>
<feature type="domain" description="DUF3074" evidence="2">
    <location>
        <begin position="130"/>
        <end position="327"/>
    </location>
</feature>
<evidence type="ECO:0000313" key="3">
    <source>
        <dbReference type="EMBL" id="CAF9938000.1"/>
    </source>
</evidence>
<dbReference type="AlphaFoldDB" id="A0A8H3IZZ3"/>
<feature type="compositionally biased region" description="Polar residues" evidence="1">
    <location>
        <begin position="27"/>
        <end position="44"/>
    </location>
</feature>
<dbReference type="Proteomes" id="UP000664534">
    <property type="component" value="Unassembled WGS sequence"/>
</dbReference>
<dbReference type="Pfam" id="PF11274">
    <property type="entry name" value="DUF3074"/>
    <property type="match status" value="1"/>
</dbReference>
<keyword evidence="4" id="KW-1185">Reference proteome</keyword>
<dbReference type="PANTHER" id="PTHR40370">
    <property type="entry name" value="EXPRESSED PROTEIN"/>
    <property type="match status" value="1"/>
</dbReference>
<evidence type="ECO:0000313" key="4">
    <source>
        <dbReference type="Proteomes" id="UP000664534"/>
    </source>
</evidence>
<sequence>MAPLGNLVRLLPLHINELPAHPALESLVSSPSKQTKSAGSSPSQAAGVDSSERPNLISFMEEIFDQASIFVDDTLPATFKEGGLKTSAPANAKVELLRRNISSAEIRAIPWINSSIPRNWSNGRKPAEAWFARRSRHENKSDKGTADLDEFDYGLRHDHSKHEQEYTPDVFDSFKVLDWSEQIESAISNGSAIDNYRDLSMSIHEMCHELPAMLSNRVFPVLVVTAKRGKHSFIVVQIPVDISGLRMAMYSNGRNLHEGDRAIKRKKPVLGVYTSIERVQMLPDQGQNIEWVMATASDAKGYLPMWAQKMGVPSAVVKDVGLFLGWVQTRRPFFRRHPRNSTGSSGV</sequence>
<dbReference type="SUPFAM" id="SSF55961">
    <property type="entry name" value="Bet v1-like"/>
    <property type="match status" value="1"/>
</dbReference>
<dbReference type="PANTHER" id="PTHR40370:SF1">
    <property type="entry name" value="DUF3074 DOMAIN-CONTAINING PROTEIN"/>
    <property type="match status" value="1"/>
</dbReference>
<dbReference type="InterPro" id="IPR024500">
    <property type="entry name" value="DUF3074"/>
</dbReference>
<reference evidence="3" key="1">
    <citation type="submission" date="2021-03" db="EMBL/GenBank/DDBJ databases">
        <authorList>
            <person name="Tagirdzhanova G."/>
        </authorList>
    </citation>
    <scope>NUCLEOTIDE SEQUENCE</scope>
</reference>
<accession>A0A8H3IZZ3</accession>
<evidence type="ECO:0000259" key="2">
    <source>
        <dbReference type="Pfam" id="PF11274"/>
    </source>
</evidence>
<evidence type="ECO:0000256" key="1">
    <source>
        <dbReference type="SAM" id="MobiDB-lite"/>
    </source>
</evidence>
<gene>
    <name evidence="3" type="ORF">IMSHALPRED_000621</name>
</gene>